<keyword evidence="10" id="KW-1185">Reference proteome</keyword>
<dbReference type="SMR" id="A0A0D3BXK9"/>
<accession>A0A0D3BXK9</accession>
<dbReference type="AlphaFoldDB" id="A0A0D3BXK9"/>
<evidence type="ECO:0000256" key="7">
    <source>
        <dbReference type="SAM" id="MobiDB-lite"/>
    </source>
</evidence>
<dbReference type="Pfam" id="PF05055">
    <property type="entry name" value="DUF677"/>
    <property type="match status" value="1"/>
</dbReference>
<sequence length="465" mass="52060">MKTLAPFSSHRLRQRISTVYPAMTFLSPPSLTSSSSSMIKSRSEENLSKLNECMENMDEDVSEMFMECHQTDFRQEPELLRLLSDYFTTSKSVSELCESLRKCLERAEHEECFMLDEALRDFEEEKSGCSGLLEASFRKTFRDLSKLNDLCTSCNSDDGDCDGDFLRKLQICHRDLAEMIVKLESTMKEIERKLRRVRGKRAVVTAAIIAPVIALVTVSKIVAGIFGSVPVGEVATFAASKWKKSTATLKREKTAVTSMEGATMVALKEVERISRLVSRLEAVERSIRATAEFAVKKRSPVAVAMGEMERERKRLKSTLVDLDRETGRCDGFVVFGRTLAKGKIFEFLSCGEKSSNSNPTNLASKLTTLTIGMSVLSLSSSSHTTDERRVNERACLSSRVTVSDPKVLPCLHLAPFATEGNKEKTQNQGDPQMKHFSRWRAKPTRKSSSTIQELQTSANQVTCYK</sequence>
<dbReference type="GO" id="GO:0016020">
    <property type="term" value="C:membrane"/>
    <property type="evidence" value="ECO:0007669"/>
    <property type="project" value="UniProtKB-SubCell"/>
</dbReference>
<dbReference type="Proteomes" id="UP000032141">
    <property type="component" value="Chromosome C4"/>
</dbReference>
<evidence type="ECO:0000256" key="6">
    <source>
        <dbReference type="SAM" id="Coils"/>
    </source>
</evidence>
<evidence type="ECO:0000256" key="3">
    <source>
        <dbReference type="ARBA" id="ARBA00022692"/>
    </source>
</evidence>
<name>A0A0D3BXK9_BRAOL</name>
<feature type="transmembrane region" description="Helical" evidence="8">
    <location>
        <begin position="202"/>
        <end position="226"/>
    </location>
</feature>
<keyword evidence="4 8" id="KW-1133">Transmembrane helix</keyword>
<evidence type="ECO:0000256" key="4">
    <source>
        <dbReference type="ARBA" id="ARBA00022989"/>
    </source>
</evidence>
<dbReference type="eggNOG" id="ENOG502QQBT">
    <property type="taxonomic scope" value="Eukaryota"/>
</dbReference>
<comment type="similarity">
    <text evidence="2">Belongs to the UPF0496 family.</text>
</comment>
<dbReference type="Gramene" id="Bo4g114230.1">
    <property type="protein sequence ID" value="Bo4g114230.1"/>
    <property type="gene ID" value="Bo4g114230"/>
</dbReference>
<evidence type="ECO:0000313" key="9">
    <source>
        <dbReference type="EnsemblPlants" id="Bo4g114230.1"/>
    </source>
</evidence>
<reference evidence="9 10" key="1">
    <citation type="journal article" date="2014" name="Genome Biol.">
        <title>Transcriptome and methylome profiling reveals relics of genome dominance in the mesopolyploid Brassica oleracea.</title>
        <authorList>
            <person name="Parkin I.A."/>
            <person name="Koh C."/>
            <person name="Tang H."/>
            <person name="Robinson S.J."/>
            <person name="Kagale S."/>
            <person name="Clarke W.E."/>
            <person name="Town C.D."/>
            <person name="Nixon J."/>
            <person name="Krishnakumar V."/>
            <person name="Bidwell S.L."/>
            <person name="Denoeud F."/>
            <person name="Belcram H."/>
            <person name="Links M.G."/>
            <person name="Just J."/>
            <person name="Clarke C."/>
            <person name="Bender T."/>
            <person name="Huebert T."/>
            <person name="Mason A.S."/>
            <person name="Pires J.C."/>
            <person name="Barker G."/>
            <person name="Moore J."/>
            <person name="Walley P.G."/>
            <person name="Manoli S."/>
            <person name="Batley J."/>
            <person name="Edwards D."/>
            <person name="Nelson M.N."/>
            <person name="Wang X."/>
            <person name="Paterson A.H."/>
            <person name="King G."/>
            <person name="Bancroft I."/>
            <person name="Chalhoub B."/>
            <person name="Sharpe A.G."/>
        </authorList>
    </citation>
    <scope>NUCLEOTIDE SEQUENCE</scope>
    <source>
        <strain evidence="9 10">cv. TO1000</strain>
    </source>
</reference>
<dbReference type="STRING" id="109376.A0A0D3BXK9"/>
<evidence type="ECO:0000256" key="8">
    <source>
        <dbReference type="SAM" id="Phobius"/>
    </source>
</evidence>
<keyword evidence="5 8" id="KW-0472">Membrane</keyword>
<comment type="subcellular location">
    <subcellularLocation>
        <location evidence="1">Membrane</location>
    </subcellularLocation>
</comment>
<reference evidence="9" key="2">
    <citation type="submission" date="2015-03" db="UniProtKB">
        <authorList>
            <consortium name="EnsemblPlants"/>
        </authorList>
    </citation>
    <scope>IDENTIFICATION</scope>
</reference>
<keyword evidence="3 8" id="KW-0812">Transmembrane</keyword>
<dbReference type="EnsemblPlants" id="Bo4g114230.1">
    <property type="protein sequence ID" value="Bo4g114230.1"/>
    <property type="gene ID" value="Bo4g114230"/>
</dbReference>
<proteinExistence type="inferred from homology"/>
<dbReference type="HOGENOM" id="CLU_047064_0_0_1"/>
<keyword evidence="6" id="KW-0175">Coiled coil</keyword>
<feature type="compositionally biased region" description="Basic residues" evidence="7">
    <location>
        <begin position="435"/>
        <end position="445"/>
    </location>
</feature>
<evidence type="ECO:0000313" key="10">
    <source>
        <dbReference type="Proteomes" id="UP000032141"/>
    </source>
</evidence>
<dbReference type="OMA" id="TCHEELA"/>
<feature type="coiled-coil region" evidence="6">
    <location>
        <begin position="173"/>
        <end position="200"/>
    </location>
</feature>
<dbReference type="PANTHER" id="PTHR31113:SF19">
    <property type="match status" value="1"/>
</dbReference>
<evidence type="ECO:0000256" key="2">
    <source>
        <dbReference type="ARBA" id="ARBA00009074"/>
    </source>
</evidence>
<evidence type="ECO:0000256" key="1">
    <source>
        <dbReference type="ARBA" id="ARBA00004370"/>
    </source>
</evidence>
<dbReference type="PANTHER" id="PTHR31113">
    <property type="entry name" value="UPF0496 PROTEIN 3-RELATED"/>
    <property type="match status" value="1"/>
</dbReference>
<evidence type="ECO:0000256" key="5">
    <source>
        <dbReference type="ARBA" id="ARBA00023136"/>
    </source>
</evidence>
<dbReference type="InterPro" id="IPR007749">
    <property type="entry name" value="DUF677"/>
</dbReference>
<feature type="region of interest" description="Disordered" evidence="7">
    <location>
        <begin position="419"/>
        <end position="453"/>
    </location>
</feature>
<organism evidence="9 10">
    <name type="scientific">Brassica oleracea var. oleracea</name>
    <dbReference type="NCBI Taxonomy" id="109376"/>
    <lineage>
        <taxon>Eukaryota</taxon>
        <taxon>Viridiplantae</taxon>
        <taxon>Streptophyta</taxon>
        <taxon>Embryophyta</taxon>
        <taxon>Tracheophyta</taxon>
        <taxon>Spermatophyta</taxon>
        <taxon>Magnoliopsida</taxon>
        <taxon>eudicotyledons</taxon>
        <taxon>Gunneridae</taxon>
        <taxon>Pentapetalae</taxon>
        <taxon>rosids</taxon>
        <taxon>malvids</taxon>
        <taxon>Brassicales</taxon>
        <taxon>Brassicaceae</taxon>
        <taxon>Brassiceae</taxon>
        <taxon>Brassica</taxon>
    </lineage>
</organism>
<protein>
    <submittedName>
        <fullName evidence="9">Uncharacterized protein</fullName>
    </submittedName>
</protein>